<evidence type="ECO:0000313" key="14">
    <source>
        <dbReference type="EMBL" id="EMF15919.1"/>
    </source>
</evidence>
<keyword evidence="6" id="KW-0325">Glycoprotein</keyword>
<dbReference type="HOGENOM" id="CLU_012173_2_1_1"/>
<proteinExistence type="inferred from homology"/>
<keyword evidence="4" id="KW-0732">Signal</keyword>
<keyword evidence="9" id="KW-0624">Polysaccharide degradation</keyword>
<protein>
    <recommendedName>
        <fullName evidence="3">glucan 1,4-alpha-glucosidase</fullName>
        <ecNumber evidence="3">3.2.1.3</ecNumber>
    </recommendedName>
    <alternativeName>
        <fullName evidence="11">1,4-alpha-D-glucan glucohydrolase</fullName>
    </alternativeName>
    <alternativeName>
        <fullName evidence="10">Glucan 1,4-alpha-glucosidase</fullName>
    </alternativeName>
</protein>
<dbReference type="InterPro" id="IPR012341">
    <property type="entry name" value="6hp_glycosidase-like_sf"/>
</dbReference>
<dbReference type="STRING" id="692275.M3DEI5"/>
<feature type="region of interest" description="Disordered" evidence="12">
    <location>
        <begin position="450"/>
        <end position="474"/>
    </location>
</feature>
<name>M3DEI5_SPHMS</name>
<accession>M3DEI5</accession>
<reference evidence="14 15" key="1">
    <citation type="journal article" date="2012" name="PLoS Pathog.">
        <title>Diverse lifestyles and strategies of plant pathogenesis encoded in the genomes of eighteen Dothideomycetes fungi.</title>
        <authorList>
            <person name="Ohm R.A."/>
            <person name="Feau N."/>
            <person name="Henrissat B."/>
            <person name="Schoch C.L."/>
            <person name="Horwitz B.A."/>
            <person name="Barry K.W."/>
            <person name="Condon B.J."/>
            <person name="Copeland A.C."/>
            <person name="Dhillon B."/>
            <person name="Glaser F."/>
            <person name="Hesse C.N."/>
            <person name="Kosti I."/>
            <person name="LaButti K."/>
            <person name="Lindquist E.A."/>
            <person name="Lucas S."/>
            <person name="Salamov A.A."/>
            <person name="Bradshaw R.E."/>
            <person name="Ciuffetti L."/>
            <person name="Hamelin R.C."/>
            <person name="Kema G.H.J."/>
            <person name="Lawrence C."/>
            <person name="Scott J.A."/>
            <person name="Spatafora J.W."/>
            <person name="Turgeon B.G."/>
            <person name="de Wit P.J.G.M."/>
            <person name="Zhong S."/>
            <person name="Goodwin S.B."/>
            <person name="Grigoriev I.V."/>
        </authorList>
    </citation>
    <scope>NUCLEOTIDE SEQUENCE [LARGE SCALE GENOMIC DNA]</scope>
    <source>
        <strain evidence="14 15">SO2202</strain>
    </source>
</reference>
<comment type="similarity">
    <text evidence="2">Belongs to the glycosyl hydrolase 15 family.</text>
</comment>
<evidence type="ECO:0000256" key="7">
    <source>
        <dbReference type="ARBA" id="ARBA00023277"/>
    </source>
</evidence>
<dbReference type="GO" id="GO:0004339">
    <property type="term" value="F:glucan 1,4-alpha-glucosidase activity"/>
    <property type="evidence" value="ECO:0007669"/>
    <property type="project" value="UniProtKB-EC"/>
</dbReference>
<evidence type="ECO:0000256" key="3">
    <source>
        <dbReference type="ARBA" id="ARBA00012593"/>
    </source>
</evidence>
<organism evidence="14 15">
    <name type="scientific">Sphaerulina musiva (strain SO2202)</name>
    <name type="common">Poplar stem canker fungus</name>
    <name type="synonym">Septoria musiva</name>
    <dbReference type="NCBI Taxonomy" id="692275"/>
    <lineage>
        <taxon>Eukaryota</taxon>
        <taxon>Fungi</taxon>
        <taxon>Dikarya</taxon>
        <taxon>Ascomycota</taxon>
        <taxon>Pezizomycotina</taxon>
        <taxon>Dothideomycetes</taxon>
        <taxon>Dothideomycetidae</taxon>
        <taxon>Mycosphaerellales</taxon>
        <taxon>Mycosphaerellaceae</taxon>
        <taxon>Sphaerulina</taxon>
    </lineage>
</organism>
<evidence type="ECO:0000256" key="8">
    <source>
        <dbReference type="ARBA" id="ARBA00023295"/>
    </source>
</evidence>
<dbReference type="Pfam" id="PF00723">
    <property type="entry name" value="Glyco_hydro_15"/>
    <property type="match status" value="1"/>
</dbReference>
<gene>
    <name evidence="14" type="ORF">SEPMUDRAFT_139566</name>
</gene>
<dbReference type="InterPro" id="IPR000165">
    <property type="entry name" value="Glucoamylase"/>
</dbReference>
<evidence type="ECO:0000256" key="4">
    <source>
        <dbReference type="ARBA" id="ARBA00022729"/>
    </source>
</evidence>
<dbReference type="SUPFAM" id="SSF48208">
    <property type="entry name" value="Six-hairpin glycosidases"/>
    <property type="match status" value="1"/>
</dbReference>
<dbReference type="GeneID" id="27900043"/>
<evidence type="ECO:0000313" key="15">
    <source>
        <dbReference type="Proteomes" id="UP000016931"/>
    </source>
</evidence>
<keyword evidence="7" id="KW-0119">Carbohydrate metabolism</keyword>
<evidence type="ECO:0000256" key="6">
    <source>
        <dbReference type="ARBA" id="ARBA00023180"/>
    </source>
</evidence>
<dbReference type="PRINTS" id="PR00736">
    <property type="entry name" value="GLHYDRLASE15"/>
</dbReference>
<keyword evidence="8" id="KW-0326">Glycosidase</keyword>
<dbReference type="RefSeq" id="XP_016764040.1">
    <property type="nucleotide sequence ID" value="XM_016902906.1"/>
</dbReference>
<evidence type="ECO:0000256" key="5">
    <source>
        <dbReference type="ARBA" id="ARBA00022801"/>
    </source>
</evidence>
<dbReference type="eggNOG" id="ENOG502QPM2">
    <property type="taxonomic scope" value="Eukaryota"/>
</dbReference>
<dbReference type="PANTHER" id="PTHR31616:SF12">
    <property type="entry name" value="GLUCOAMYLASE"/>
    <property type="match status" value="1"/>
</dbReference>
<evidence type="ECO:0000259" key="13">
    <source>
        <dbReference type="Pfam" id="PF00723"/>
    </source>
</evidence>
<dbReference type="PANTHER" id="PTHR31616">
    <property type="entry name" value="TREHALASE"/>
    <property type="match status" value="1"/>
</dbReference>
<dbReference type="GO" id="GO:0000324">
    <property type="term" value="C:fungal-type vacuole"/>
    <property type="evidence" value="ECO:0007669"/>
    <property type="project" value="TreeGrafter"/>
</dbReference>
<evidence type="ECO:0000256" key="1">
    <source>
        <dbReference type="ARBA" id="ARBA00001863"/>
    </source>
</evidence>
<evidence type="ECO:0000256" key="10">
    <source>
        <dbReference type="ARBA" id="ARBA00033442"/>
    </source>
</evidence>
<evidence type="ECO:0000256" key="11">
    <source>
        <dbReference type="ARBA" id="ARBA00033473"/>
    </source>
</evidence>
<dbReference type="OrthoDB" id="6123450at2759"/>
<dbReference type="FunFam" id="1.50.10.10:FF:000018">
    <property type="entry name" value="Glucoamylase"/>
    <property type="match status" value="1"/>
</dbReference>
<sequence>MEAQHPVAIDGIFNNVGESGWPKSRENAKGAAAGVFVASPSKVNPNYYYTWTRDSAIAIKALVDDFLANETPKVEEQIRIYIDAQAMIQNITTPSGSTCDGGLGETRFQVNMTATNDDWPRPQRDGPALRVTALVAYGRYLLDTKQEHAAKTKIWPIVQNDLAYVSENWNKSTYDLWESIESSSMFATAVQYRALVEGNGFAASIGEKCPNCESQAPQVLCFLQSYWNGKYMIANTGGGRSGIDVPSILASIHVFDPEAPCDDTSFQPCSEKALANHKIVTDSFREIFPMNKDVPAHKAVAVGRYPEDEYMGGNPWYLSNFAAAEQIYDALAQWKRQGKIVITEVSYPFWQVHNSTAQLGTFESYTQDFKNMIEMIGSYAENFMEVARKFTPSDGSLTEQFDKNNGKPQSARDLTWSYAAFISAYNARKGALPASWAAGQSKEILPSECAPTSAKGACSPPMKMDWPLNDRNSK</sequence>
<feature type="domain" description="GH15-like" evidence="13">
    <location>
        <begin position="28"/>
        <end position="425"/>
    </location>
</feature>
<dbReference type="InterPro" id="IPR011613">
    <property type="entry name" value="GH15-like"/>
</dbReference>
<dbReference type="EC" id="3.2.1.3" evidence="3"/>
<dbReference type="Proteomes" id="UP000016931">
    <property type="component" value="Unassembled WGS sequence"/>
</dbReference>
<keyword evidence="15" id="KW-1185">Reference proteome</keyword>
<evidence type="ECO:0000256" key="12">
    <source>
        <dbReference type="SAM" id="MobiDB-lite"/>
    </source>
</evidence>
<keyword evidence="5 14" id="KW-0378">Hydrolase</keyword>
<evidence type="ECO:0000256" key="9">
    <source>
        <dbReference type="ARBA" id="ARBA00023326"/>
    </source>
</evidence>
<dbReference type="GO" id="GO:0000272">
    <property type="term" value="P:polysaccharide catabolic process"/>
    <property type="evidence" value="ECO:0007669"/>
    <property type="project" value="UniProtKB-KW"/>
</dbReference>
<evidence type="ECO:0000256" key="2">
    <source>
        <dbReference type="ARBA" id="ARBA00006188"/>
    </source>
</evidence>
<dbReference type="Gene3D" id="1.50.10.10">
    <property type="match status" value="1"/>
</dbReference>
<comment type="catalytic activity">
    <reaction evidence="1">
        <text>Hydrolysis of terminal (1-&gt;4)-linked alpha-D-glucose residues successively from non-reducing ends of the chains with release of beta-D-glucose.</text>
        <dbReference type="EC" id="3.2.1.3"/>
    </reaction>
</comment>
<dbReference type="OMA" id="SHFWNQS"/>
<dbReference type="EMBL" id="KB456261">
    <property type="protein sequence ID" value="EMF15919.1"/>
    <property type="molecule type" value="Genomic_DNA"/>
</dbReference>
<dbReference type="AlphaFoldDB" id="M3DEI5"/>
<dbReference type="InterPro" id="IPR008928">
    <property type="entry name" value="6-hairpin_glycosidase_sf"/>
</dbReference>